<organism evidence="2 3">
    <name type="scientific">Sphingomonas gilva</name>
    <dbReference type="NCBI Taxonomy" id="2305907"/>
    <lineage>
        <taxon>Bacteria</taxon>
        <taxon>Pseudomonadati</taxon>
        <taxon>Pseudomonadota</taxon>
        <taxon>Alphaproteobacteria</taxon>
        <taxon>Sphingomonadales</taxon>
        <taxon>Sphingomonadaceae</taxon>
        <taxon>Sphingomonas</taxon>
    </lineage>
</organism>
<sequence>MIRISKATLLAAAAFGLTIGAPAAAQEQAPAQPAAKSINDFKLTKEVRNIVAAAQTQMAAGDNAGAIAKLNEALPLSKTADDRYIIGNVMIDAASKANDQANQRRGVDIMIESGAITGAELGKFQFFAGRFSYAAGEYDKALTQLNAAKASGYQDPQMAILIADASLKANKPDGLAMLRQAVEAEVAAGRKPDEAWIKRGLAEAYKGKQADQVAWWAQTSIKHYPTPQNWRNALLIYRDGAKLEPQADLDMLRLMRATKSLTGERDFYEYASSANSRGLPGEAKAVIDEGRAAGAIGGDSAALKEIYTSASGKVKADQASLAAAEKSAATAKDGKAAASTADAYLGYKNYAKAAELYALALTKGGVDANQVNTRLGIALALSGQKPAAKEAFAKVTGPRAGVADYWELYIDQAA</sequence>
<protein>
    <recommendedName>
        <fullName evidence="4">Tetratricopeptide repeat protein</fullName>
    </recommendedName>
</protein>
<evidence type="ECO:0000256" key="1">
    <source>
        <dbReference type="SAM" id="SignalP"/>
    </source>
</evidence>
<dbReference type="Proteomes" id="UP000266693">
    <property type="component" value="Unassembled WGS sequence"/>
</dbReference>
<feature type="signal peptide" evidence="1">
    <location>
        <begin position="1"/>
        <end position="25"/>
    </location>
</feature>
<keyword evidence="3" id="KW-1185">Reference proteome</keyword>
<dbReference type="EMBL" id="QWLV01000013">
    <property type="protein sequence ID" value="RHW16251.1"/>
    <property type="molecule type" value="Genomic_DNA"/>
</dbReference>
<evidence type="ECO:0000313" key="2">
    <source>
        <dbReference type="EMBL" id="RHW16251.1"/>
    </source>
</evidence>
<dbReference type="AlphaFoldDB" id="A0A396RRM5"/>
<dbReference type="RefSeq" id="WP_118865337.1">
    <property type="nucleotide sequence ID" value="NZ_QWLV01000013.1"/>
</dbReference>
<proteinExistence type="predicted"/>
<evidence type="ECO:0000313" key="3">
    <source>
        <dbReference type="Proteomes" id="UP000266693"/>
    </source>
</evidence>
<comment type="caution">
    <text evidence="2">The sequence shown here is derived from an EMBL/GenBank/DDBJ whole genome shotgun (WGS) entry which is preliminary data.</text>
</comment>
<reference evidence="2 3" key="1">
    <citation type="submission" date="2018-08" db="EMBL/GenBank/DDBJ databases">
        <title>The multiple taxonomic identification of Sphingomonas gilva.</title>
        <authorList>
            <person name="Zhu D."/>
            <person name="Zheng S."/>
        </authorList>
    </citation>
    <scope>NUCLEOTIDE SEQUENCE [LARGE SCALE GENOMIC DNA]</scope>
    <source>
        <strain evidence="2 3">ZDH117</strain>
    </source>
</reference>
<dbReference type="OrthoDB" id="7325958at2"/>
<keyword evidence="1" id="KW-0732">Signal</keyword>
<feature type="chain" id="PRO_5017429813" description="Tetratricopeptide repeat protein" evidence="1">
    <location>
        <begin position="26"/>
        <end position="414"/>
    </location>
</feature>
<name>A0A396RRM5_9SPHN</name>
<gene>
    <name evidence="2" type="ORF">D1610_16705</name>
</gene>
<evidence type="ECO:0008006" key="4">
    <source>
        <dbReference type="Google" id="ProtNLM"/>
    </source>
</evidence>
<accession>A0A396RRM5</accession>